<proteinExistence type="predicted"/>
<dbReference type="Proteomes" id="UP000006039">
    <property type="component" value="Unassembled WGS sequence"/>
</dbReference>
<dbReference type="RefSeq" id="XP_009225648.1">
    <property type="nucleotide sequence ID" value="XM_009227384.1"/>
</dbReference>
<dbReference type="HOGENOM" id="CLU_072123_2_0_1"/>
<reference evidence="1" key="3">
    <citation type="submission" date="2010-09" db="EMBL/GenBank/DDBJ databases">
        <title>Annotation of Gaeumannomyces graminis var. tritici R3-111a-1.</title>
        <authorList>
            <consortium name="The Broad Institute Genome Sequencing Platform"/>
            <person name="Ma L.-J."/>
            <person name="Dead R."/>
            <person name="Young S.K."/>
            <person name="Zeng Q."/>
            <person name="Gargeya S."/>
            <person name="Fitzgerald M."/>
            <person name="Haas B."/>
            <person name="Abouelleil A."/>
            <person name="Alvarado L."/>
            <person name="Arachchi H.M."/>
            <person name="Berlin A."/>
            <person name="Brown A."/>
            <person name="Chapman S.B."/>
            <person name="Chen Z."/>
            <person name="Dunbar C."/>
            <person name="Freedman E."/>
            <person name="Gearin G."/>
            <person name="Gellesch M."/>
            <person name="Goldberg J."/>
            <person name="Griggs A."/>
            <person name="Gujja S."/>
            <person name="Heiman D."/>
            <person name="Howarth C."/>
            <person name="Larson L."/>
            <person name="Lui A."/>
            <person name="MacDonald P.J.P."/>
            <person name="Mehta T."/>
            <person name="Montmayeur A."/>
            <person name="Murphy C."/>
            <person name="Neiman D."/>
            <person name="Pearson M."/>
            <person name="Priest M."/>
            <person name="Roberts A."/>
            <person name="Saif S."/>
            <person name="Shea T."/>
            <person name="Shenoy N."/>
            <person name="Sisk P."/>
            <person name="Stolte C."/>
            <person name="Sykes S."/>
            <person name="Yandava C."/>
            <person name="Wortman J."/>
            <person name="Nusbaum C."/>
            <person name="Birren B."/>
        </authorList>
    </citation>
    <scope>NUCLEOTIDE SEQUENCE</scope>
    <source>
        <strain evidence="1">R3-111a-1</strain>
    </source>
</reference>
<reference evidence="3" key="1">
    <citation type="submission" date="2010-07" db="EMBL/GenBank/DDBJ databases">
        <title>The genome sequence of Gaeumannomyces graminis var. tritici strain R3-111a-1.</title>
        <authorList>
            <consortium name="The Broad Institute Genome Sequencing Platform"/>
            <person name="Ma L.-J."/>
            <person name="Dead R."/>
            <person name="Young S."/>
            <person name="Zeng Q."/>
            <person name="Koehrsen M."/>
            <person name="Alvarado L."/>
            <person name="Berlin A."/>
            <person name="Chapman S.B."/>
            <person name="Chen Z."/>
            <person name="Freedman E."/>
            <person name="Gellesch M."/>
            <person name="Goldberg J."/>
            <person name="Griggs A."/>
            <person name="Gujja S."/>
            <person name="Heilman E.R."/>
            <person name="Heiman D."/>
            <person name="Hepburn T."/>
            <person name="Howarth C."/>
            <person name="Jen D."/>
            <person name="Larson L."/>
            <person name="Mehta T."/>
            <person name="Neiman D."/>
            <person name="Pearson M."/>
            <person name="Roberts A."/>
            <person name="Saif S."/>
            <person name="Shea T."/>
            <person name="Shenoy N."/>
            <person name="Sisk P."/>
            <person name="Stolte C."/>
            <person name="Sykes S."/>
            <person name="Walk T."/>
            <person name="White J."/>
            <person name="Yandava C."/>
            <person name="Haas B."/>
            <person name="Nusbaum C."/>
            <person name="Birren B."/>
        </authorList>
    </citation>
    <scope>NUCLEOTIDE SEQUENCE [LARGE SCALE GENOMIC DNA]</scope>
    <source>
        <strain evidence="3">R3-111a-1</strain>
    </source>
</reference>
<dbReference type="EMBL" id="GL385399">
    <property type="protein sequence ID" value="EJT72674.1"/>
    <property type="molecule type" value="Genomic_DNA"/>
</dbReference>
<dbReference type="InterPro" id="IPR036249">
    <property type="entry name" value="Thioredoxin-like_sf"/>
</dbReference>
<keyword evidence="3" id="KW-1185">Reference proteome</keyword>
<evidence type="ECO:0000313" key="3">
    <source>
        <dbReference type="Proteomes" id="UP000006039"/>
    </source>
</evidence>
<name>J3P7P2_GAET3</name>
<sequence>MENLRRYVSQEAQSYVAPPAKEVAAALQLGDRAPSSAKLPFPTGKPTIVVFLRHCGCPFAEKTFRSLAELSDKHRSIRCIAVSHSSEDTTERWVEEVGGEWEVSVLVDEARDLYAAWGLGLGSYWSVWNPRIIASAVRLSQTDRIANRTTESGSRWQTGGAFAVDALGVVRWAQVAGSADEVPDLRMALVALRVPGAGR</sequence>
<dbReference type="EnsemblFungi" id="EJT72674">
    <property type="protein sequence ID" value="EJT72674"/>
    <property type="gene ID" value="GGTG_09533"/>
</dbReference>
<evidence type="ECO:0000313" key="2">
    <source>
        <dbReference type="EnsemblFungi" id="EJT72674"/>
    </source>
</evidence>
<dbReference type="PANTHER" id="PTHR42336">
    <property type="entry name" value="THIOREDOXIN DOMAIN-CONTAINING PROTEIN-RELATED"/>
    <property type="match status" value="1"/>
</dbReference>
<gene>
    <name evidence="2" type="primary">20349991</name>
    <name evidence="1" type="ORF">GGTG_09533</name>
</gene>
<dbReference type="Pfam" id="PF13911">
    <property type="entry name" value="AhpC-TSA_2"/>
    <property type="match status" value="1"/>
</dbReference>
<dbReference type="eggNOG" id="ENOG502S2R7">
    <property type="taxonomic scope" value="Eukaryota"/>
</dbReference>
<dbReference type="GeneID" id="20349991"/>
<reference evidence="2" key="5">
    <citation type="submission" date="2018-04" db="UniProtKB">
        <authorList>
            <consortium name="EnsemblFungi"/>
        </authorList>
    </citation>
    <scope>IDENTIFICATION</scope>
    <source>
        <strain evidence="2">R3-111a-1</strain>
    </source>
</reference>
<reference evidence="1" key="2">
    <citation type="submission" date="2010-07" db="EMBL/GenBank/DDBJ databases">
        <authorList>
            <consortium name="The Broad Institute Genome Sequencing Platform"/>
            <consortium name="Broad Institute Genome Sequencing Center for Infectious Disease"/>
            <person name="Ma L.-J."/>
            <person name="Dead R."/>
            <person name="Young S."/>
            <person name="Zeng Q."/>
            <person name="Koehrsen M."/>
            <person name="Alvarado L."/>
            <person name="Berlin A."/>
            <person name="Chapman S.B."/>
            <person name="Chen Z."/>
            <person name="Freedman E."/>
            <person name="Gellesch M."/>
            <person name="Goldberg J."/>
            <person name="Griggs A."/>
            <person name="Gujja S."/>
            <person name="Heilman E.R."/>
            <person name="Heiman D."/>
            <person name="Hepburn T."/>
            <person name="Howarth C."/>
            <person name="Jen D."/>
            <person name="Larson L."/>
            <person name="Mehta T."/>
            <person name="Neiman D."/>
            <person name="Pearson M."/>
            <person name="Roberts A."/>
            <person name="Saif S."/>
            <person name="Shea T."/>
            <person name="Shenoy N."/>
            <person name="Sisk P."/>
            <person name="Stolte C."/>
            <person name="Sykes S."/>
            <person name="Walk T."/>
            <person name="White J."/>
            <person name="Yandava C."/>
            <person name="Haas B."/>
            <person name="Nusbaum C."/>
            <person name="Birren B."/>
        </authorList>
    </citation>
    <scope>NUCLEOTIDE SEQUENCE</scope>
    <source>
        <strain evidence="1">R3-111a-1</strain>
    </source>
</reference>
<dbReference type="PANTHER" id="PTHR42336:SF2">
    <property type="entry name" value="THIOREDOXIN DOMAIN-CONTAINING PROTEIN"/>
    <property type="match status" value="1"/>
</dbReference>
<protein>
    <recommendedName>
        <fullName evidence="4">Thioredoxin domain-containing protein</fullName>
    </recommendedName>
</protein>
<dbReference type="InterPro" id="IPR032801">
    <property type="entry name" value="PXL2A/B/C"/>
</dbReference>
<organism evidence="1">
    <name type="scientific">Gaeumannomyces tritici (strain R3-111a-1)</name>
    <name type="common">Wheat and barley take-all root rot fungus</name>
    <name type="synonym">Gaeumannomyces graminis var. tritici</name>
    <dbReference type="NCBI Taxonomy" id="644352"/>
    <lineage>
        <taxon>Eukaryota</taxon>
        <taxon>Fungi</taxon>
        <taxon>Dikarya</taxon>
        <taxon>Ascomycota</taxon>
        <taxon>Pezizomycotina</taxon>
        <taxon>Sordariomycetes</taxon>
        <taxon>Sordariomycetidae</taxon>
        <taxon>Magnaporthales</taxon>
        <taxon>Magnaporthaceae</taxon>
        <taxon>Gaeumannomyces</taxon>
    </lineage>
</organism>
<evidence type="ECO:0008006" key="4">
    <source>
        <dbReference type="Google" id="ProtNLM"/>
    </source>
</evidence>
<dbReference type="OrthoDB" id="40334at2759"/>
<reference evidence="2" key="4">
    <citation type="journal article" date="2015" name="G3 (Bethesda)">
        <title>Genome sequences of three phytopathogenic species of the Magnaporthaceae family of fungi.</title>
        <authorList>
            <person name="Okagaki L.H."/>
            <person name="Nunes C.C."/>
            <person name="Sailsbery J."/>
            <person name="Clay B."/>
            <person name="Brown D."/>
            <person name="John T."/>
            <person name="Oh Y."/>
            <person name="Young N."/>
            <person name="Fitzgerald M."/>
            <person name="Haas B.J."/>
            <person name="Zeng Q."/>
            <person name="Young S."/>
            <person name="Adiconis X."/>
            <person name="Fan L."/>
            <person name="Levin J.Z."/>
            <person name="Mitchell T.K."/>
            <person name="Okubara P.A."/>
            <person name="Farman M.L."/>
            <person name="Kohn L.M."/>
            <person name="Birren B."/>
            <person name="Ma L.-J."/>
            <person name="Dean R.A."/>
        </authorList>
    </citation>
    <scope>NUCLEOTIDE SEQUENCE</scope>
    <source>
        <strain evidence="2">R3-111a-1</strain>
    </source>
</reference>
<dbReference type="VEuPathDB" id="FungiDB:GGTG_09533"/>
<evidence type="ECO:0000313" key="1">
    <source>
        <dbReference type="EMBL" id="EJT72674.1"/>
    </source>
</evidence>
<dbReference type="AlphaFoldDB" id="J3P7P2"/>
<accession>J3P7P2</accession>
<dbReference type="Gene3D" id="3.40.30.10">
    <property type="entry name" value="Glutaredoxin"/>
    <property type="match status" value="1"/>
</dbReference>
<dbReference type="SUPFAM" id="SSF52833">
    <property type="entry name" value="Thioredoxin-like"/>
    <property type="match status" value="1"/>
</dbReference>